<evidence type="ECO:0000256" key="2">
    <source>
        <dbReference type="ARBA" id="ARBA00022679"/>
    </source>
</evidence>
<comment type="caution">
    <text evidence="5">The sequence shown here is derived from an EMBL/GenBank/DDBJ whole genome shotgun (WGS) entry which is preliminary data.</text>
</comment>
<dbReference type="Pfam" id="PF13439">
    <property type="entry name" value="Glyco_transf_4"/>
    <property type="match status" value="1"/>
</dbReference>
<dbReference type="InterPro" id="IPR028098">
    <property type="entry name" value="Glyco_trans_4-like_N"/>
</dbReference>
<dbReference type="CDD" id="cd03801">
    <property type="entry name" value="GT4_PimA-like"/>
    <property type="match status" value="1"/>
</dbReference>
<protein>
    <submittedName>
        <fullName evidence="5">Glycosyltransferase family 4 protein</fullName>
    </submittedName>
</protein>
<evidence type="ECO:0000259" key="3">
    <source>
        <dbReference type="Pfam" id="PF00534"/>
    </source>
</evidence>
<dbReference type="Gene3D" id="3.40.50.2000">
    <property type="entry name" value="Glycogen Phosphorylase B"/>
    <property type="match status" value="2"/>
</dbReference>
<keyword evidence="6" id="KW-1185">Reference proteome</keyword>
<dbReference type="PANTHER" id="PTHR45947:SF3">
    <property type="entry name" value="SULFOQUINOVOSYL TRANSFERASE SQD2"/>
    <property type="match status" value="1"/>
</dbReference>
<accession>A0ABT4U7V3</accession>
<feature type="domain" description="Glycosyl transferase family 1" evidence="3">
    <location>
        <begin position="196"/>
        <end position="366"/>
    </location>
</feature>
<dbReference type="EMBL" id="JAQFWQ010000065">
    <property type="protein sequence ID" value="MDA2813037.1"/>
    <property type="molecule type" value="Genomic_DNA"/>
</dbReference>
<evidence type="ECO:0000259" key="4">
    <source>
        <dbReference type="Pfam" id="PF13439"/>
    </source>
</evidence>
<dbReference type="InterPro" id="IPR001296">
    <property type="entry name" value="Glyco_trans_1"/>
</dbReference>
<gene>
    <name evidence="5" type="ORF">O4J56_20495</name>
</gene>
<name>A0ABT4U7V3_9ACTN</name>
<evidence type="ECO:0000313" key="5">
    <source>
        <dbReference type="EMBL" id="MDA2813037.1"/>
    </source>
</evidence>
<dbReference type="Pfam" id="PF00534">
    <property type="entry name" value="Glycos_transf_1"/>
    <property type="match status" value="1"/>
</dbReference>
<dbReference type="SUPFAM" id="SSF53756">
    <property type="entry name" value="UDP-Glycosyltransferase/glycogen phosphorylase"/>
    <property type="match status" value="1"/>
</dbReference>
<organism evidence="5 6">
    <name type="scientific">Nocardiopsis endophytica</name>
    <dbReference type="NCBI Taxonomy" id="3018445"/>
    <lineage>
        <taxon>Bacteria</taxon>
        <taxon>Bacillati</taxon>
        <taxon>Actinomycetota</taxon>
        <taxon>Actinomycetes</taxon>
        <taxon>Streptosporangiales</taxon>
        <taxon>Nocardiopsidaceae</taxon>
        <taxon>Nocardiopsis</taxon>
    </lineage>
</organism>
<evidence type="ECO:0000256" key="1">
    <source>
        <dbReference type="ARBA" id="ARBA00022676"/>
    </source>
</evidence>
<dbReference type="PANTHER" id="PTHR45947">
    <property type="entry name" value="SULFOQUINOVOSYL TRANSFERASE SQD2"/>
    <property type="match status" value="1"/>
</dbReference>
<dbReference type="InterPro" id="IPR050194">
    <property type="entry name" value="Glycosyltransferase_grp1"/>
</dbReference>
<dbReference type="RefSeq" id="WP_270687817.1">
    <property type="nucleotide sequence ID" value="NZ_JAQFWQ010000065.1"/>
</dbReference>
<feature type="domain" description="Glycosyltransferase subfamily 4-like N-terminal" evidence="4">
    <location>
        <begin position="17"/>
        <end position="182"/>
    </location>
</feature>
<sequence>MPERTLMVTNDFPPREGGIEVFAYEMARRLAGPDGAGVTVLASGRRGGTAGESPERFDRRQPFEVVRVDTGMLLPTPKVARRAAALAAERGCTRVVFGAAAPLGLMAGRLRRDGGVRRIVGLTHGHEAWWARLPGTRQALRRIGDGADHLTYIGGYTRDAIAPALSPAARDRMVRLAPGVDTGLFRPGGDPSQVRERHGLGEGPVVLSASRLVPRKGVDRLIQSMPWVRARFPDARLLVVGDGPDRDRLRRLAEWTGVEEAVVFAGPVAHDSMPPYYAAADVFAMPCRTRRLGFEAEGLGIVFLEAASSGLPVLAGSSGGAPETVAHGRTGYVVDGGDAKEVAERIAQVVGAESSAKAMGEAGRKRVERAWTWDGAAERLESLLAE</sequence>
<keyword evidence="1" id="KW-0328">Glycosyltransferase</keyword>
<dbReference type="Proteomes" id="UP001527866">
    <property type="component" value="Unassembled WGS sequence"/>
</dbReference>
<proteinExistence type="predicted"/>
<reference evidence="5 6" key="1">
    <citation type="submission" date="2023-01" db="EMBL/GenBank/DDBJ databases">
        <title>Draft genome sequence of Nocardiopsis sp. RSe5-2 isolated from halophytes.</title>
        <authorList>
            <person name="Duangmal K."/>
            <person name="Chantavorakit T."/>
        </authorList>
    </citation>
    <scope>NUCLEOTIDE SEQUENCE [LARGE SCALE GENOMIC DNA]</scope>
    <source>
        <strain evidence="5 6">RSe5-2</strain>
    </source>
</reference>
<evidence type="ECO:0000313" key="6">
    <source>
        <dbReference type="Proteomes" id="UP001527866"/>
    </source>
</evidence>
<keyword evidence="2" id="KW-0808">Transferase</keyword>